<dbReference type="EMBL" id="EQ973928">
    <property type="protein sequence ID" value="EEF38306.1"/>
    <property type="molecule type" value="Genomic_DNA"/>
</dbReference>
<feature type="region of interest" description="Disordered" evidence="1">
    <location>
        <begin position="227"/>
        <end position="252"/>
    </location>
</feature>
<evidence type="ECO:0000313" key="2">
    <source>
        <dbReference type="EMBL" id="EEF38306.1"/>
    </source>
</evidence>
<organism evidence="2 3">
    <name type="scientific">Ricinus communis</name>
    <name type="common">Castor bean</name>
    <dbReference type="NCBI Taxonomy" id="3988"/>
    <lineage>
        <taxon>Eukaryota</taxon>
        <taxon>Viridiplantae</taxon>
        <taxon>Streptophyta</taxon>
        <taxon>Embryophyta</taxon>
        <taxon>Tracheophyta</taxon>
        <taxon>Spermatophyta</taxon>
        <taxon>Magnoliopsida</taxon>
        <taxon>eudicotyledons</taxon>
        <taxon>Gunneridae</taxon>
        <taxon>Pentapetalae</taxon>
        <taxon>rosids</taxon>
        <taxon>fabids</taxon>
        <taxon>Malpighiales</taxon>
        <taxon>Euphorbiaceae</taxon>
        <taxon>Acalyphoideae</taxon>
        <taxon>Acalypheae</taxon>
        <taxon>Ricinus</taxon>
    </lineage>
</organism>
<gene>
    <name evidence="2" type="ORF">RCOM_0422220</name>
</gene>
<dbReference type="PANTHER" id="PTHR33264">
    <property type="entry name" value="EXPRESSED PROTEIN"/>
    <property type="match status" value="1"/>
</dbReference>
<name>B9SDM7_RICCO</name>
<accession>B9SDM7</accession>
<evidence type="ECO:0000313" key="3">
    <source>
        <dbReference type="Proteomes" id="UP000008311"/>
    </source>
</evidence>
<dbReference type="Proteomes" id="UP000008311">
    <property type="component" value="Unassembled WGS sequence"/>
</dbReference>
<evidence type="ECO:0000256" key="1">
    <source>
        <dbReference type="SAM" id="MobiDB-lite"/>
    </source>
</evidence>
<dbReference type="AlphaFoldDB" id="B9SDM7"/>
<sequence>MHIINPAKLIKIKRKPSFKSNPPFIETMFFEIDNTSTTISTSGATSTTVTTTKKQSFISRQIFIHPPSPSPSSSSLSLKKRRSLLRKHAHSSASTNSSIRSGHFAEFAGGTTAECAAICCCCPCGLVNLLYLAIYKVPAGLCRRALRRKRRKQLMKEGLLPARTKRCRCGCDETEIQIHPEMIRLDEEETENGDDDDNNVADEEDDAMVKLEKEMWETFYSTGFWRSPSQRETPTNTTVVKEPSNMSKVKPL</sequence>
<keyword evidence="3" id="KW-1185">Reference proteome</keyword>
<dbReference type="FunCoup" id="B9SDM7">
    <property type="interactions" value="234"/>
</dbReference>
<dbReference type="STRING" id="3988.B9SDM7"/>
<dbReference type="PANTHER" id="PTHR33264:SF71">
    <property type="match status" value="1"/>
</dbReference>
<proteinExistence type="predicted"/>
<reference evidence="3" key="1">
    <citation type="journal article" date="2010" name="Nat. Biotechnol.">
        <title>Draft genome sequence of the oilseed species Ricinus communis.</title>
        <authorList>
            <person name="Chan A.P."/>
            <person name="Crabtree J."/>
            <person name="Zhao Q."/>
            <person name="Lorenzi H."/>
            <person name="Orvis J."/>
            <person name="Puiu D."/>
            <person name="Melake-Berhan A."/>
            <person name="Jones K.M."/>
            <person name="Redman J."/>
            <person name="Chen G."/>
            <person name="Cahoon E.B."/>
            <person name="Gedil M."/>
            <person name="Stanke M."/>
            <person name="Haas B.J."/>
            <person name="Wortman J.R."/>
            <person name="Fraser-Liggett C.M."/>
            <person name="Ravel J."/>
            <person name="Rabinowicz P.D."/>
        </authorList>
    </citation>
    <scope>NUCLEOTIDE SEQUENCE [LARGE SCALE GENOMIC DNA]</scope>
    <source>
        <strain evidence="3">cv. Hale</strain>
    </source>
</reference>
<dbReference type="OrthoDB" id="695262at2759"/>
<dbReference type="eggNOG" id="ENOG502S1Z8">
    <property type="taxonomic scope" value="Eukaryota"/>
</dbReference>
<dbReference type="KEGG" id="rcu:8259791"/>
<dbReference type="OMA" id="MWETFYS"/>
<dbReference type="InParanoid" id="B9SDM7"/>
<protein>
    <submittedName>
        <fullName evidence="2">Uncharacterized protein</fullName>
    </submittedName>
</protein>